<accession>A0A197KCV8</accession>
<dbReference type="OrthoDB" id="2424869at2759"/>
<evidence type="ECO:0000313" key="3">
    <source>
        <dbReference type="EMBL" id="OAQ35008.1"/>
    </source>
</evidence>
<name>A0A197KCV8_9FUNG</name>
<feature type="signal peptide" evidence="2">
    <location>
        <begin position="1"/>
        <end position="25"/>
    </location>
</feature>
<dbReference type="AlphaFoldDB" id="A0A197KCV8"/>
<proteinExistence type="predicted"/>
<organism evidence="3 4">
    <name type="scientific">Linnemannia elongata AG-77</name>
    <dbReference type="NCBI Taxonomy" id="1314771"/>
    <lineage>
        <taxon>Eukaryota</taxon>
        <taxon>Fungi</taxon>
        <taxon>Fungi incertae sedis</taxon>
        <taxon>Mucoromycota</taxon>
        <taxon>Mortierellomycotina</taxon>
        <taxon>Mortierellomycetes</taxon>
        <taxon>Mortierellales</taxon>
        <taxon>Mortierellaceae</taxon>
        <taxon>Linnemannia</taxon>
    </lineage>
</organism>
<reference evidence="3 4" key="1">
    <citation type="submission" date="2016-05" db="EMBL/GenBank/DDBJ databases">
        <title>Genome sequencing reveals origins of a unique bacterial endosymbiosis in the earliest lineages of terrestrial Fungi.</title>
        <authorList>
            <consortium name="DOE Joint Genome Institute"/>
            <person name="Uehling J."/>
            <person name="Gryganskyi A."/>
            <person name="Hameed K."/>
            <person name="Tschaplinski T."/>
            <person name="Misztal P."/>
            <person name="Wu S."/>
            <person name="Desiro A."/>
            <person name="Vande Pol N."/>
            <person name="Du Z.-Y."/>
            <person name="Zienkiewicz A."/>
            <person name="Zienkiewicz K."/>
            <person name="Morin E."/>
            <person name="Tisserant E."/>
            <person name="Splivallo R."/>
            <person name="Hainaut M."/>
            <person name="Henrissat B."/>
            <person name="Ohm R."/>
            <person name="Kuo A."/>
            <person name="Yan J."/>
            <person name="Lipzen A."/>
            <person name="Nolan M."/>
            <person name="Labutti K."/>
            <person name="Barry K."/>
            <person name="Goldstein A."/>
            <person name="Labbe J."/>
            <person name="Schadt C."/>
            <person name="Tuskan G."/>
            <person name="Grigoriev I."/>
            <person name="Martin F."/>
            <person name="Vilgalys R."/>
            <person name="Bonito G."/>
        </authorList>
    </citation>
    <scope>NUCLEOTIDE SEQUENCE [LARGE SCALE GENOMIC DNA]</scope>
    <source>
        <strain evidence="3 4">AG-77</strain>
    </source>
</reference>
<feature type="transmembrane region" description="Helical" evidence="1">
    <location>
        <begin position="435"/>
        <end position="455"/>
    </location>
</feature>
<gene>
    <name evidence="3" type="ORF">K457DRAFT_13583</name>
</gene>
<keyword evidence="1" id="KW-0812">Transmembrane</keyword>
<sequence length="457" mass="47503">MIGIKSALGLMCLILGVTTPSTTLAAPIIGSDTTTDISLDANSQLTKRSFNPRQKWQSDELNCVQILNPSPGATYHPGYFVRLNYGAGQCDATATGPWTIHLYNNLDIQGGKVSYDYHEVIASGVNEYKTQYMWTIPNNQNSKTKNVKKTNEYYVRIETNSQEGVKLVGNAGPFAISPQLDSNKGGLRTLTEDVAHPLEELRRREDAPAASTTEPSGNFLAEFALRPNRPSPVNEVIFSPPTPSVIVAPAATTVTKAPVTPSPAVPVPVTPAAVSASVAPKEPANAFTGTETIDANVPTDIDVTTDSNGSKVQLADPKAAVAINTQDKNLVDINTPDVTLSESEIAAIVAPTANDPAAAAVTTGNSGGITEIPAITEIPEPHNTAPTDEVHPPVTEIAHTSFIPGKLIVAGLVAGGAIGAGIVGASFFGQVGGVIGAFVGGIIGGVAVLLNFFGVPV</sequence>
<keyword evidence="2" id="KW-0732">Signal</keyword>
<evidence type="ECO:0000256" key="1">
    <source>
        <dbReference type="SAM" id="Phobius"/>
    </source>
</evidence>
<evidence type="ECO:0000256" key="2">
    <source>
        <dbReference type="SAM" id="SignalP"/>
    </source>
</evidence>
<evidence type="ECO:0000313" key="4">
    <source>
        <dbReference type="Proteomes" id="UP000078512"/>
    </source>
</evidence>
<feature type="chain" id="PRO_5008276784" evidence="2">
    <location>
        <begin position="26"/>
        <end position="457"/>
    </location>
</feature>
<keyword evidence="1" id="KW-1133">Transmembrane helix</keyword>
<feature type="transmembrane region" description="Helical" evidence="1">
    <location>
        <begin position="407"/>
        <end position="428"/>
    </location>
</feature>
<keyword evidence="4" id="KW-1185">Reference proteome</keyword>
<dbReference type="Proteomes" id="UP000078512">
    <property type="component" value="Unassembled WGS sequence"/>
</dbReference>
<dbReference type="EMBL" id="KV442015">
    <property type="protein sequence ID" value="OAQ35008.1"/>
    <property type="molecule type" value="Genomic_DNA"/>
</dbReference>
<keyword evidence="1" id="KW-0472">Membrane</keyword>
<protein>
    <submittedName>
        <fullName evidence="3">Uncharacterized protein</fullName>
    </submittedName>
</protein>